<keyword evidence="3" id="KW-1185">Reference proteome</keyword>
<proteinExistence type="predicted"/>
<dbReference type="Proteomes" id="UP000054266">
    <property type="component" value="Unassembled WGS sequence"/>
</dbReference>
<protein>
    <recommendedName>
        <fullName evidence="4">Secreted protein</fullName>
    </recommendedName>
</protein>
<evidence type="ECO:0000313" key="3">
    <source>
        <dbReference type="Proteomes" id="UP000054266"/>
    </source>
</evidence>
<dbReference type="AlphaFoldDB" id="A0A0D2CLP0"/>
<dbReference type="HOGENOM" id="CLU_2320104_0_0_1"/>
<organism evidence="2 3">
    <name type="scientific">Phialophora macrospora</name>
    <dbReference type="NCBI Taxonomy" id="1851006"/>
    <lineage>
        <taxon>Eukaryota</taxon>
        <taxon>Fungi</taxon>
        <taxon>Dikarya</taxon>
        <taxon>Ascomycota</taxon>
        <taxon>Pezizomycotina</taxon>
        <taxon>Eurotiomycetes</taxon>
        <taxon>Chaetothyriomycetidae</taxon>
        <taxon>Chaetothyriales</taxon>
        <taxon>Herpotrichiellaceae</taxon>
        <taxon>Phialophora</taxon>
    </lineage>
</organism>
<dbReference type="EMBL" id="KN846960">
    <property type="protein sequence ID" value="KIW66151.1"/>
    <property type="molecule type" value="Genomic_DNA"/>
</dbReference>
<evidence type="ECO:0000313" key="2">
    <source>
        <dbReference type="EMBL" id="KIW66151.1"/>
    </source>
</evidence>
<name>A0A0D2CLP0_9EURO</name>
<keyword evidence="1" id="KW-0732">Signal</keyword>
<feature type="signal peptide" evidence="1">
    <location>
        <begin position="1"/>
        <end position="20"/>
    </location>
</feature>
<sequence>MDVIIVAILGLLFGKSVGMAAPVNVYPADNANAVSVSSTVAPVARMFFSRTYLPASESSAADIPTLVPVSILTPEEGEVVVSTLADPAPSADSGVVVRV</sequence>
<feature type="chain" id="PRO_5002239823" description="Secreted protein" evidence="1">
    <location>
        <begin position="21"/>
        <end position="99"/>
    </location>
</feature>
<evidence type="ECO:0008006" key="4">
    <source>
        <dbReference type="Google" id="ProtNLM"/>
    </source>
</evidence>
<evidence type="ECO:0000256" key="1">
    <source>
        <dbReference type="SAM" id="SignalP"/>
    </source>
</evidence>
<gene>
    <name evidence="2" type="ORF">PV04_08352</name>
</gene>
<accession>A0A0D2CLP0</accession>
<reference evidence="2 3" key="1">
    <citation type="submission" date="2015-01" db="EMBL/GenBank/DDBJ databases">
        <title>The Genome Sequence of Capronia semiimmersa CBS27337.</title>
        <authorList>
            <consortium name="The Broad Institute Genomics Platform"/>
            <person name="Cuomo C."/>
            <person name="de Hoog S."/>
            <person name="Gorbushina A."/>
            <person name="Stielow B."/>
            <person name="Teixiera M."/>
            <person name="Abouelleil A."/>
            <person name="Chapman S.B."/>
            <person name="Priest M."/>
            <person name="Young S.K."/>
            <person name="Wortman J."/>
            <person name="Nusbaum C."/>
            <person name="Birren B."/>
        </authorList>
    </citation>
    <scope>NUCLEOTIDE SEQUENCE [LARGE SCALE GENOMIC DNA]</scope>
    <source>
        <strain evidence="2 3">CBS 27337</strain>
    </source>
</reference>